<dbReference type="EMBL" id="KF900859">
    <property type="protein sequence ID" value="AIF09360.1"/>
    <property type="molecule type" value="Genomic_DNA"/>
</dbReference>
<evidence type="ECO:0000313" key="1">
    <source>
        <dbReference type="EMBL" id="AIF09360.1"/>
    </source>
</evidence>
<reference evidence="1" key="1">
    <citation type="journal article" date="2014" name="Genome Biol. Evol.">
        <title>Pangenome evidence for extensive interdomain horizontal transfer affecting lineage core and shell genes in uncultured planktonic thaumarchaeota and euryarchaeota.</title>
        <authorList>
            <person name="Deschamps P."/>
            <person name="Zivanovic Y."/>
            <person name="Moreira D."/>
            <person name="Rodriguez-Valera F."/>
            <person name="Lopez-Garcia P."/>
        </authorList>
    </citation>
    <scope>NUCLEOTIDE SEQUENCE</scope>
</reference>
<dbReference type="AlphaFoldDB" id="A0A075H2C9"/>
<sequence length="96" mass="10562">MPQVPDVPKLAHIDLLHLLSMLFTPEIATDLSATFPAKYPNSPNVSSFGSETFIAIDMVGESSFRRSEYGLLPVIALARAENALSLFVFNFPMEFA</sequence>
<protein>
    <submittedName>
        <fullName evidence="1">Uncharacterized protein</fullName>
    </submittedName>
</protein>
<organism evidence="1">
    <name type="scientific">uncultured marine thaumarchaeote KM3_36_B08</name>
    <dbReference type="NCBI Taxonomy" id="1456135"/>
    <lineage>
        <taxon>Archaea</taxon>
        <taxon>Nitrososphaerota</taxon>
        <taxon>environmental samples</taxon>
    </lineage>
</organism>
<name>A0A075H2C9_9ARCH</name>
<proteinExistence type="predicted"/>
<accession>A0A075H2C9</accession>